<dbReference type="Pfam" id="PF00179">
    <property type="entry name" value="UQ_con"/>
    <property type="match status" value="1"/>
</dbReference>
<organism evidence="3">
    <name type="scientific">viral metagenome</name>
    <dbReference type="NCBI Taxonomy" id="1070528"/>
    <lineage>
        <taxon>unclassified sequences</taxon>
        <taxon>metagenomes</taxon>
        <taxon>organismal metagenomes</taxon>
    </lineage>
</organism>
<feature type="domain" description="UBC core" evidence="2">
    <location>
        <begin position="10"/>
        <end position="181"/>
    </location>
</feature>
<dbReference type="Gene3D" id="3.10.110.10">
    <property type="entry name" value="Ubiquitin Conjugating Enzyme"/>
    <property type="match status" value="1"/>
</dbReference>
<evidence type="ECO:0000256" key="1">
    <source>
        <dbReference type="SAM" id="MobiDB-lite"/>
    </source>
</evidence>
<dbReference type="PROSITE" id="PS50127">
    <property type="entry name" value="UBC_2"/>
    <property type="match status" value="1"/>
</dbReference>
<dbReference type="InterPro" id="IPR000608">
    <property type="entry name" value="UBC"/>
</dbReference>
<dbReference type="SUPFAM" id="SSF54495">
    <property type="entry name" value="UBC-like"/>
    <property type="match status" value="1"/>
</dbReference>
<sequence>MVKFNELSPETQKRLCGELNTIKRTKDDYYQIIQDENDVLKFYFMLRIKNEKAYEGGLYIGQIDLPLKFPASAPVFRVLTPSGRFKPNSTICTTASHYHQESWNVSWSLVKQVIGLLSIWLDDSENGISHIHESLENKINHAKNSHQFNMNNYKNITLRFDQFVNPDGTQKTNEQIDKYFKENCRPIPKQEQKVEVKETQNSSPKETSKAEIKETPDVAVKETPKTTVKETPKTTVKETPKTTVKETPKTTVKETPKAIVKETQKLSNESTNNIKKLFAKKQTTDFEVCREAYKLCVSDKSLQKNLKKLHRYTIDTYDINRIKKINNIFEKRDLQASDRLALYDALNKKNKKNNIVNNIVDDDANDDADDDADDVVNDDANDVVNDYANDVVNDYANDDANDGANDNANDVINDDANDDANDGANDDANDNANDVVVNKQKELLNKLKEITLESYNVQVIEQLTEKLLEC</sequence>
<feature type="compositionally biased region" description="Low complexity" evidence="1">
    <location>
        <begin position="402"/>
        <end position="411"/>
    </location>
</feature>
<accession>A0A6C0E9G8</accession>
<evidence type="ECO:0000313" key="3">
    <source>
        <dbReference type="EMBL" id="QHT25754.1"/>
    </source>
</evidence>
<proteinExistence type="predicted"/>
<dbReference type="AlphaFoldDB" id="A0A6C0E9G8"/>
<feature type="region of interest" description="Disordered" evidence="1">
    <location>
        <begin position="190"/>
        <end position="254"/>
    </location>
</feature>
<feature type="compositionally biased region" description="Basic and acidic residues" evidence="1">
    <location>
        <begin position="206"/>
        <end position="254"/>
    </location>
</feature>
<reference evidence="3" key="1">
    <citation type="journal article" date="2020" name="Nature">
        <title>Giant virus diversity and host interactions through global metagenomics.</title>
        <authorList>
            <person name="Schulz F."/>
            <person name="Roux S."/>
            <person name="Paez-Espino D."/>
            <person name="Jungbluth S."/>
            <person name="Walsh D.A."/>
            <person name="Denef V.J."/>
            <person name="McMahon K.D."/>
            <person name="Konstantinidis K.T."/>
            <person name="Eloe-Fadrosh E.A."/>
            <person name="Kyrpides N.C."/>
            <person name="Woyke T."/>
        </authorList>
    </citation>
    <scope>NUCLEOTIDE SEQUENCE</scope>
    <source>
        <strain evidence="3">GVMAG-M-3300023179-27</strain>
    </source>
</reference>
<dbReference type="InterPro" id="IPR016135">
    <property type="entry name" value="UBQ-conjugating_enzyme/RWD"/>
</dbReference>
<feature type="region of interest" description="Disordered" evidence="1">
    <location>
        <begin position="396"/>
        <end position="433"/>
    </location>
</feature>
<protein>
    <recommendedName>
        <fullName evidence="2">UBC core domain-containing protein</fullName>
    </recommendedName>
</protein>
<evidence type="ECO:0000259" key="2">
    <source>
        <dbReference type="PROSITE" id="PS50127"/>
    </source>
</evidence>
<dbReference type="EMBL" id="MN739774">
    <property type="protein sequence ID" value="QHT25754.1"/>
    <property type="molecule type" value="Genomic_DNA"/>
</dbReference>
<dbReference type="SMART" id="SM00212">
    <property type="entry name" value="UBCc"/>
    <property type="match status" value="1"/>
</dbReference>
<name>A0A6C0E9G8_9ZZZZ</name>
<feature type="compositionally biased region" description="Acidic residues" evidence="1">
    <location>
        <begin position="412"/>
        <end position="429"/>
    </location>
</feature>